<dbReference type="SUPFAM" id="SSF48239">
    <property type="entry name" value="Terpenoid cyclases/Protein prenyltransferases"/>
    <property type="match status" value="1"/>
</dbReference>
<feature type="domain" description="Terpene synthase metal-binding" evidence="6">
    <location>
        <begin position="302"/>
        <end position="542"/>
    </location>
</feature>
<dbReference type="GO" id="GO:0016102">
    <property type="term" value="P:diterpenoid biosynthetic process"/>
    <property type="evidence" value="ECO:0007669"/>
    <property type="project" value="InterPro"/>
</dbReference>
<evidence type="ECO:0000259" key="6">
    <source>
        <dbReference type="Pfam" id="PF03936"/>
    </source>
</evidence>
<dbReference type="Gene3D" id="1.50.10.130">
    <property type="entry name" value="Terpene synthase, N-terminal domain"/>
    <property type="match status" value="1"/>
</dbReference>
<dbReference type="InterPro" id="IPR005630">
    <property type="entry name" value="Terpene_synthase_metal-bd"/>
</dbReference>
<dbReference type="Gene3D" id="1.10.600.10">
    <property type="entry name" value="Farnesyl Diphosphate Synthase"/>
    <property type="match status" value="1"/>
</dbReference>
<protein>
    <submittedName>
        <fullName evidence="7">Uncharacterized protein</fullName>
    </submittedName>
</protein>
<comment type="caution">
    <text evidence="7">The sequence shown here is derived from an EMBL/GenBank/DDBJ whole genome shotgun (WGS) entry which is preliminary data.</text>
</comment>
<dbReference type="Pfam" id="PF03936">
    <property type="entry name" value="Terpene_synth_C"/>
    <property type="match status" value="1"/>
</dbReference>
<dbReference type="InterPro" id="IPR050148">
    <property type="entry name" value="Terpene_synthase-like"/>
</dbReference>
<dbReference type="GO" id="GO:0120251">
    <property type="term" value="P:hydrocarbon biosynthetic process"/>
    <property type="evidence" value="ECO:0007669"/>
    <property type="project" value="UniProtKB-ARBA"/>
</dbReference>
<keyword evidence="3" id="KW-0460">Magnesium</keyword>
<dbReference type="EMBL" id="CAMGYJ010000005">
    <property type="protein sequence ID" value="CAI0409419.1"/>
    <property type="molecule type" value="Genomic_DNA"/>
</dbReference>
<dbReference type="InterPro" id="IPR008930">
    <property type="entry name" value="Terpenoid_cyclase/PrenylTrfase"/>
</dbReference>
<dbReference type="GO" id="GO:0000287">
    <property type="term" value="F:magnesium ion binding"/>
    <property type="evidence" value="ECO:0007669"/>
    <property type="project" value="InterPro"/>
</dbReference>
<dbReference type="SFLD" id="SFLDG01019">
    <property type="entry name" value="Terpene_Cyclase_Like_1_C_Termi"/>
    <property type="match status" value="1"/>
</dbReference>
<dbReference type="InterPro" id="IPR001906">
    <property type="entry name" value="Terpene_synth_N"/>
</dbReference>
<gene>
    <name evidence="7" type="ORF">LITE_LOCUS14382</name>
</gene>
<accession>A0AAV0JHL3</accession>
<dbReference type="SFLD" id="SFLDS00005">
    <property type="entry name" value="Isoprenoid_Synthase_Type_I"/>
    <property type="match status" value="1"/>
</dbReference>
<dbReference type="InterPro" id="IPR044814">
    <property type="entry name" value="Terpene_cyclase_plant_C1"/>
</dbReference>
<dbReference type="FunFam" id="1.50.10.130:FF:000001">
    <property type="entry name" value="Isoprene synthase, chloroplastic"/>
    <property type="match status" value="1"/>
</dbReference>
<evidence type="ECO:0000256" key="1">
    <source>
        <dbReference type="ARBA" id="ARBA00001946"/>
    </source>
</evidence>
<dbReference type="GO" id="GO:0010333">
    <property type="term" value="F:terpene synthase activity"/>
    <property type="evidence" value="ECO:0007669"/>
    <property type="project" value="InterPro"/>
</dbReference>
<reference evidence="7" key="1">
    <citation type="submission" date="2022-08" db="EMBL/GenBank/DDBJ databases">
        <authorList>
            <person name="Gutierrez-Valencia J."/>
        </authorList>
    </citation>
    <scope>NUCLEOTIDE SEQUENCE</scope>
</reference>
<keyword evidence="8" id="KW-1185">Reference proteome</keyword>
<dbReference type="AlphaFoldDB" id="A0AAV0JHL3"/>
<evidence type="ECO:0000313" key="8">
    <source>
        <dbReference type="Proteomes" id="UP001154282"/>
    </source>
</evidence>
<keyword evidence="2" id="KW-0479">Metal-binding</keyword>
<keyword evidence="4" id="KW-0456">Lyase</keyword>
<evidence type="ECO:0000313" key="7">
    <source>
        <dbReference type="EMBL" id="CAI0409419.1"/>
    </source>
</evidence>
<dbReference type="Pfam" id="PF01397">
    <property type="entry name" value="Terpene_synth"/>
    <property type="match status" value="1"/>
</dbReference>
<dbReference type="Proteomes" id="UP001154282">
    <property type="component" value="Unassembled WGS sequence"/>
</dbReference>
<proteinExistence type="predicted"/>
<name>A0AAV0JHL3_9ROSI</name>
<evidence type="ECO:0000256" key="2">
    <source>
        <dbReference type="ARBA" id="ARBA00022723"/>
    </source>
</evidence>
<dbReference type="InterPro" id="IPR008949">
    <property type="entry name" value="Isoprenoid_synthase_dom_sf"/>
</dbReference>
<dbReference type="PANTHER" id="PTHR31225">
    <property type="entry name" value="OS04G0344100 PROTEIN-RELATED"/>
    <property type="match status" value="1"/>
</dbReference>
<dbReference type="CDD" id="cd00684">
    <property type="entry name" value="Terpene_cyclase_plant_C1"/>
    <property type="match status" value="1"/>
</dbReference>
<evidence type="ECO:0000259" key="5">
    <source>
        <dbReference type="Pfam" id="PF01397"/>
    </source>
</evidence>
<dbReference type="InterPro" id="IPR034741">
    <property type="entry name" value="Terpene_cyclase-like_1_C"/>
</dbReference>
<dbReference type="InterPro" id="IPR036965">
    <property type="entry name" value="Terpene_synth_N_sf"/>
</dbReference>
<comment type="cofactor">
    <cofactor evidence="1">
        <name>Mg(2+)</name>
        <dbReference type="ChEBI" id="CHEBI:18420"/>
    </cofactor>
</comment>
<dbReference type="SUPFAM" id="SSF48576">
    <property type="entry name" value="Terpenoid synthases"/>
    <property type="match status" value="1"/>
</dbReference>
<sequence>MSSVVQSNVALPAATAPAGGEQRRIQTTEFHETVWGDHFLTTTPAAAQAQAQAHDEMYPSYPFQGHPVPDLEIGEYEALKEEVRRMVTGEVDDDDDEAIIRKLRLMDTIQRLGVEYHFQMEIEEALQNVYVQGGEFFFEKYDDIDLCNAALWFRLLRQQGFRVSTDGFRRFKDDGGKFKESLASDAQGLLSLYEASHVAIHGEDILDEARGFTTKNLKLLVQDHKTSSLLKKQIEFSLDLPIWKCVPRTITRHCIEVYSESDQQAMTHNEAIILKFAKLDFNFVQRVHREELRELSMWWASLDTKTKFPYAKDRLAETYFWINTVYHEPRYSVGRSILTKCGVVSVLLDDVYDNFGNYDELEMLTEAIQRMDISALDELPATMKEAYRIVIVNLFEEIEQAISGTGPTYGVDYCKREFKRMCRSFLGEARWRTEGHVPKLEEYLTHANITGGYFFLCPSAYLGMEPELATPEAFEWVADVTNKMVMASTSICRVQNDIMSYPFEQMRSHVASAVQCYMQEHGVSEEESTKAMWERISDAWKDMTEVFQKPTPLPRALLLPVINFARTISVIYLKADAYTHPQFLRERIADLFVNPVPL</sequence>
<evidence type="ECO:0000256" key="4">
    <source>
        <dbReference type="ARBA" id="ARBA00023239"/>
    </source>
</evidence>
<dbReference type="PANTHER" id="PTHR31225:SF205">
    <property type="entry name" value="(-)-GERMACRENE D SYNTHASE-LIKE"/>
    <property type="match status" value="1"/>
</dbReference>
<evidence type="ECO:0000256" key="3">
    <source>
        <dbReference type="ARBA" id="ARBA00022842"/>
    </source>
</evidence>
<organism evidence="7 8">
    <name type="scientific">Linum tenue</name>
    <dbReference type="NCBI Taxonomy" id="586396"/>
    <lineage>
        <taxon>Eukaryota</taxon>
        <taxon>Viridiplantae</taxon>
        <taxon>Streptophyta</taxon>
        <taxon>Embryophyta</taxon>
        <taxon>Tracheophyta</taxon>
        <taxon>Spermatophyta</taxon>
        <taxon>Magnoliopsida</taxon>
        <taxon>eudicotyledons</taxon>
        <taxon>Gunneridae</taxon>
        <taxon>Pentapetalae</taxon>
        <taxon>rosids</taxon>
        <taxon>fabids</taxon>
        <taxon>Malpighiales</taxon>
        <taxon>Linaceae</taxon>
        <taxon>Linum</taxon>
    </lineage>
</organism>
<dbReference type="FunFam" id="1.10.600.10:FF:000007">
    <property type="entry name" value="Isoprene synthase, chloroplastic"/>
    <property type="match status" value="1"/>
</dbReference>
<feature type="domain" description="Terpene synthase N-terminal" evidence="5">
    <location>
        <begin position="35"/>
        <end position="238"/>
    </location>
</feature>